<organism evidence="2">
    <name type="scientific">gut metagenome</name>
    <dbReference type="NCBI Taxonomy" id="749906"/>
    <lineage>
        <taxon>unclassified sequences</taxon>
        <taxon>metagenomes</taxon>
        <taxon>organismal metagenomes</taxon>
    </lineage>
</organism>
<protein>
    <submittedName>
        <fullName evidence="2">Uncharacterized protein</fullName>
    </submittedName>
</protein>
<accession>J9FPL1</accession>
<dbReference type="EMBL" id="AMCI01005293">
    <property type="protein sequence ID" value="EJW96408.1"/>
    <property type="molecule type" value="Genomic_DNA"/>
</dbReference>
<name>J9FPL1_9ZZZZ</name>
<feature type="non-terminal residue" evidence="2">
    <location>
        <position position="1"/>
    </location>
</feature>
<evidence type="ECO:0000256" key="1">
    <source>
        <dbReference type="SAM" id="MobiDB-lite"/>
    </source>
</evidence>
<gene>
    <name evidence="2" type="ORF">EVA_15484</name>
</gene>
<dbReference type="AlphaFoldDB" id="J9FPL1"/>
<comment type="caution">
    <text evidence="2">The sequence shown here is derived from an EMBL/GenBank/DDBJ whole genome shotgun (WGS) entry which is preliminary data.</text>
</comment>
<sequence>KDEQQAHQFPKEPQLPANRLPAQTDAGAV</sequence>
<feature type="region of interest" description="Disordered" evidence="1">
    <location>
        <begin position="1"/>
        <end position="29"/>
    </location>
</feature>
<proteinExistence type="predicted"/>
<reference evidence="2" key="1">
    <citation type="journal article" date="2012" name="PLoS ONE">
        <title>Gene sets for utilization of primary and secondary nutrition supplies in the distal gut of endangered iberian lynx.</title>
        <authorList>
            <person name="Alcaide M."/>
            <person name="Messina E."/>
            <person name="Richter M."/>
            <person name="Bargiela R."/>
            <person name="Peplies J."/>
            <person name="Huws S.A."/>
            <person name="Newbold C.J."/>
            <person name="Golyshin P.N."/>
            <person name="Simon M.A."/>
            <person name="Lopez G."/>
            <person name="Yakimov M.M."/>
            <person name="Ferrer M."/>
        </authorList>
    </citation>
    <scope>NUCLEOTIDE SEQUENCE</scope>
</reference>
<evidence type="ECO:0000313" key="2">
    <source>
        <dbReference type="EMBL" id="EJW96408.1"/>
    </source>
</evidence>